<keyword evidence="2" id="KW-1185">Reference proteome</keyword>
<organism evidence="1 2">
    <name type="scientific">Polaribacter irgensii 23-P</name>
    <dbReference type="NCBI Taxonomy" id="313594"/>
    <lineage>
        <taxon>Bacteria</taxon>
        <taxon>Pseudomonadati</taxon>
        <taxon>Bacteroidota</taxon>
        <taxon>Flavobacteriia</taxon>
        <taxon>Flavobacteriales</taxon>
        <taxon>Flavobacteriaceae</taxon>
    </lineage>
</organism>
<dbReference type="HOGENOM" id="CLU_2567523_0_0_10"/>
<dbReference type="eggNOG" id="ENOG5033091">
    <property type="taxonomic scope" value="Bacteria"/>
</dbReference>
<comment type="caution">
    <text evidence="1">The sequence shown here is derived from an EMBL/GenBank/DDBJ whole genome shotgun (WGS) entry which is preliminary data.</text>
</comment>
<dbReference type="AlphaFoldDB" id="A4BZH4"/>
<dbReference type="OrthoDB" id="1367358at2"/>
<protein>
    <submittedName>
        <fullName evidence="1">Uncharacterized protein</fullName>
    </submittedName>
</protein>
<name>A4BZH4_9FLAO</name>
<dbReference type="Proteomes" id="UP000003053">
    <property type="component" value="Unassembled WGS sequence"/>
</dbReference>
<dbReference type="EMBL" id="AAOG01000002">
    <property type="protein sequence ID" value="EAR12567.1"/>
    <property type="molecule type" value="Genomic_DNA"/>
</dbReference>
<accession>A4BZH4</accession>
<evidence type="ECO:0000313" key="1">
    <source>
        <dbReference type="EMBL" id="EAR12567.1"/>
    </source>
</evidence>
<dbReference type="RefSeq" id="WP_004570235.1">
    <property type="nucleotide sequence ID" value="NZ_CH724148.1"/>
</dbReference>
<reference evidence="1 2" key="1">
    <citation type="submission" date="2006-02" db="EMBL/GenBank/DDBJ databases">
        <authorList>
            <person name="Murray A."/>
            <person name="Staley J."/>
            <person name="Ferriera S."/>
            <person name="Johnson J."/>
            <person name="Kravitz S."/>
            <person name="Halpern A."/>
            <person name="Remington K."/>
            <person name="Beeson K."/>
            <person name="Tran B."/>
            <person name="Rogers Y.-H."/>
            <person name="Friedman R."/>
            <person name="Venter J.C."/>
        </authorList>
    </citation>
    <scope>NUCLEOTIDE SEQUENCE [LARGE SCALE GENOMIC DNA]</scope>
    <source>
        <strain evidence="1 2">23-P</strain>
    </source>
</reference>
<proteinExistence type="predicted"/>
<gene>
    <name evidence="1" type="ORF">PI23P_08075</name>
</gene>
<sequence length="82" mass="8757">MSIRIGNSCVNCESLTSNNKCKVHGVSVDTSYTCDSFEMKAALKNDPNCGTCARYEKVSCANPLKAASKMLCSSWAPQNATA</sequence>
<evidence type="ECO:0000313" key="2">
    <source>
        <dbReference type="Proteomes" id="UP000003053"/>
    </source>
</evidence>